<dbReference type="InterPro" id="IPR017451">
    <property type="entry name" value="F-box-assoc_interact_dom"/>
</dbReference>
<dbReference type="Pfam" id="PF08268">
    <property type="entry name" value="FBA_3"/>
    <property type="match status" value="2"/>
</dbReference>
<dbReference type="CDD" id="cd22157">
    <property type="entry name" value="F-box_AtFBW1-like"/>
    <property type="match status" value="1"/>
</dbReference>
<dbReference type="NCBIfam" id="TIGR01640">
    <property type="entry name" value="F_box_assoc_1"/>
    <property type="match status" value="2"/>
</dbReference>
<protein>
    <recommendedName>
        <fullName evidence="1">F-box domain-containing protein</fullName>
    </recommendedName>
</protein>
<keyword evidence="3" id="KW-1185">Reference proteome</keyword>
<evidence type="ECO:0000313" key="2">
    <source>
        <dbReference type="EMBL" id="KAH0868179.1"/>
    </source>
</evidence>
<dbReference type="PROSITE" id="PS50181">
    <property type="entry name" value="FBOX"/>
    <property type="match status" value="1"/>
</dbReference>
<dbReference type="SUPFAM" id="SSF81383">
    <property type="entry name" value="F-box domain"/>
    <property type="match status" value="1"/>
</dbReference>
<dbReference type="Pfam" id="PF00646">
    <property type="entry name" value="F-box"/>
    <property type="match status" value="1"/>
</dbReference>
<reference evidence="2 3" key="1">
    <citation type="submission" date="2021-05" db="EMBL/GenBank/DDBJ databases">
        <title>Genome Assembly of Synthetic Allotetraploid Brassica napus Reveals Homoeologous Exchanges between Subgenomes.</title>
        <authorList>
            <person name="Davis J.T."/>
        </authorList>
    </citation>
    <scope>NUCLEOTIDE SEQUENCE [LARGE SCALE GENOMIC DNA]</scope>
    <source>
        <strain evidence="3">cv. Da-Ae</strain>
        <tissue evidence="2">Seedling</tissue>
    </source>
</reference>
<sequence length="816" mass="93168">MSGPDETCRSAATESHQKKLLCKVESRVCLERKERDGNEDDESDKRPSKLHPIPLDLEVEIMNILPVPMRVEGVVFHHPKPRVRPCLLRYVRCNLIPVYSRFQQQCIHQEWCRASVHILFFTPGGRGIFFFGCQYRHDNTFVELVSLFQVSFRLWLYLTLPCKGNRTSLGYDPIDGQFKALTHPGGRGGRGAKSRNELTSPPYCPLTEGLCINGFMYSGAWAPRPNLVIVCFDVRHENISFNKMPKDVLIMLSYSVLIEYKGKLASMVRHRSLSFRSFDIWILEDVKKGDWSKQTFELPYDLVNMTSPGTNKAGEIIFAPKELSRDAQPFYILYYNIERKDLRRVWIHGIAEDEGFRRRYGLVSDCNVSVSPQHVETMKRKEHEKDRFCSSRTMLQRIPLDLKKMTRLQVKPHQKKPLCKVESRVCLERKERERNEDDESVKRPSKLLHSIPLDLEVEIMTRLPVKSLMRSRCVSKTWSSIIRSQGFADAYYAMSSSATRSRFTVAFSNSVFVKGDAQRLFIFSSSHESSSLAANLHMTIPSLSLSHVSDCPSVHGFVGCCHGFQFTICNPSTGQAFTLPCKGNRTSLGYDPVDGQFKALSLVPTPVRGYHICVVHEVIKLGGGGGVESRNMVTSPPYSPLTNRLCINGFIYFGAWAPRPRTNPVIVCFDVRHEKISFIKMPKDILMSYSVLIEYKGKLASIVRHQPLSFRSFDLWILEDVKKGVWSKQTFDLSYDLVNMTSPGTNKAGEIIFAPTKLSHCAQPFYIFHYNTQKKDLRRVRIHGIADDEGFRRHYGLVSDCNVSVSPEHVESIAFL</sequence>
<dbReference type="InterPro" id="IPR013187">
    <property type="entry name" value="F-box-assoc_dom_typ3"/>
</dbReference>
<evidence type="ECO:0000313" key="3">
    <source>
        <dbReference type="Proteomes" id="UP000824890"/>
    </source>
</evidence>
<gene>
    <name evidence="2" type="ORF">HID58_075201</name>
</gene>
<name>A0ABQ7YIY9_BRANA</name>
<feature type="domain" description="F-box" evidence="1">
    <location>
        <begin position="445"/>
        <end position="494"/>
    </location>
</feature>
<comment type="caution">
    <text evidence="2">The sequence shown here is derived from an EMBL/GenBank/DDBJ whole genome shotgun (WGS) entry which is preliminary data.</text>
</comment>
<evidence type="ECO:0000259" key="1">
    <source>
        <dbReference type="PROSITE" id="PS50181"/>
    </source>
</evidence>
<proteinExistence type="predicted"/>
<dbReference type="PANTHER" id="PTHR31111:SF100">
    <property type="entry name" value="F-BOX DOMAIN-CONTAINING PROTEIN"/>
    <property type="match status" value="1"/>
</dbReference>
<dbReference type="PANTHER" id="PTHR31111">
    <property type="entry name" value="BNAA05G37150D PROTEIN-RELATED"/>
    <property type="match status" value="1"/>
</dbReference>
<dbReference type="InterPro" id="IPR001810">
    <property type="entry name" value="F-box_dom"/>
</dbReference>
<dbReference type="EMBL" id="JAGKQM010000017">
    <property type="protein sequence ID" value="KAH0868179.1"/>
    <property type="molecule type" value="Genomic_DNA"/>
</dbReference>
<accession>A0ABQ7YIY9</accession>
<dbReference type="InterPro" id="IPR036047">
    <property type="entry name" value="F-box-like_dom_sf"/>
</dbReference>
<dbReference type="Gene3D" id="1.20.1280.50">
    <property type="match status" value="1"/>
</dbReference>
<dbReference type="Proteomes" id="UP000824890">
    <property type="component" value="Unassembled WGS sequence"/>
</dbReference>
<organism evidence="2 3">
    <name type="scientific">Brassica napus</name>
    <name type="common">Rape</name>
    <dbReference type="NCBI Taxonomy" id="3708"/>
    <lineage>
        <taxon>Eukaryota</taxon>
        <taxon>Viridiplantae</taxon>
        <taxon>Streptophyta</taxon>
        <taxon>Embryophyta</taxon>
        <taxon>Tracheophyta</taxon>
        <taxon>Spermatophyta</taxon>
        <taxon>Magnoliopsida</taxon>
        <taxon>eudicotyledons</taxon>
        <taxon>Gunneridae</taxon>
        <taxon>Pentapetalae</taxon>
        <taxon>rosids</taxon>
        <taxon>malvids</taxon>
        <taxon>Brassicales</taxon>
        <taxon>Brassicaceae</taxon>
        <taxon>Brassiceae</taxon>
        <taxon>Brassica</taxon>
    </lineage>
</organism>
<dbReference type="SMART" id="SM00256">
    <property type="entry name" value="FBOX"/>
    <property type="match status" value="1"/>
</dbReference>